<proteinExistence type="inferred from homology"/>
<evidence type="ECO:0000259" key="8">
    <source>
        <dbReference type="PROSITE" id="PS50928"/>
    </source>
</evidence>
<dbReference type="Pfam" id="PF00528">
    <property type="entry name" value="BPD_transp_1"/>
    <property type="match status" value="1"/>
</dbReference>
<dbReference type="PANTHER" id="PTHR30151:SF0">
    <property type="entry name" value="ABC TRANSPORTER PERMEASE PROTEIN MJ0413-RELATED"/>
    <property type="match status" value="1"/>
</dbReference>
<organism evidence="9 10">
    <name type="scientific">Dactylosporangium sucinum</name>
    <dbReference type="NCBI Taxonomy" id="1424081"/>
    <lineage>
        <taxon>Bacteria</taxon>
        <taxon>Bacillati</taxon>
        <taxon>Actinomycetota</taxon>
        <taxon>Actinomycetes</taxon>
        <taxon>Micromonosporales</taxon>
        <taxon>Micromonosporaceae</taxon>
        <taxon>Dactylosporangium</taxon>
    </lineage>
</organism>
<feature type="transmembrane region" description="Helical" evidence="7">
    <location>
        <begin position="237"/>
        <end position="259"/>
    </location>
</feature>
<dbReference type="PANTHER" id="PTHR30151">
    <property type="entry name" value="ALKANE SULFONATE ABC TRANSPORTER-RELATED, MEMBRANE SUBUNIT"/>
    <property type="match status" value="1"/>
</dbReference>
<keyword evidence="2 7" id="KW-0813">Transport</keyword>
<feature type="transmembrane region" description="Helical" evidence="7">
    <location>
        <begin position="134"/>
        <end position="154"/>
    </location>
</feature>
<protein>
    <recommendedName>
        <fullName evidence="8">ABC transmembrane type-1 domain-containing protein</fullName>
    </recommendedName>
</protein>
<name>A0A917U756_9ACTN</name>
<evidence type="ECO:0000256" key="5">
    <source>
        <dbReference type="ARBA" id="ARBA00022989"/>
    </source>
</evidence>
<feature type="transmembrane region" description="Helical" evidence="7">
    <location>
        <begin position="109"/>
        <end position="128"/>
    </location>
</feature>
<accession>A0A917U756</accession>
<feature type="transmembrane region" description="Helical" evidence="7">
    <location>
        <begin position="76"/>
        <end position="97"/>
    </location>
</feature>
<keyword evidence="6 7" id="KW-0472">Membrane</keyword>
<comment type="caution">
    <text evidence="9">The sequence shown here is derived from an EMBL/GenBank/DDBJ whole genome shotgun (WGS) entry which is preliminary data.</text>
</comment>
<keyword evidence="10" id="KW-1185">Reference proteome</keyword>
<evidence type="ECO:0000256" key="6">
    <source>
        <dbReference type="ARBA" id="ARBA00023136"/>
    </source>
</evidence>
<reference evidence="9" key="2">
    <citation type="submission" date="2020-09" db="EMBL/GenBank/DDBJ databases">
        <authorList>
            <person name="Sun Q."/>
            <person name="Ohkuma M."/>
        </authorList>
    </citation>
    <scope>NUCLEOTIDE SEQUENCE</scope>
    <source>
        <strain evidence="9">JCM 19831</strain>
    </source>
</reference>
<evidence type="ECO:0000256" key="1">
    <source>
        <dbReference type="ARBA" id="ARBA00004651"/>
    </source>
</evidence>
<dbReference type="RefSeq" id="WP_190254882.1">
    <property type="nucleotide sequence ID" value="NZ_BMPI01000048.1"/>
</dbReference>
<dbReference type="InterPro" id="IPR035906">
    <property type="entry name" value="MetI-like_sf"/>
</dbReference>
<dbReference type="AlphaFoldDB" id="A0A917U756"/>
<dbReference type="Proteomes" id="UP000642070">
    <property type="component" value="Unassembled WGS sequence"/>
</dbReference>
<evidence type="ECO:0000256" key="4">
    <source>
        <dbReference type="ARBA" id="ARBA00022692"/>
    </source>
</evidence>
<keyword evidence="3" id="KW-1003">Cell membrane</keyword>
<dbReference type="SUPFAM" id="SSF161098">
    <property type="entry name" value="MetI-like"/>
    <property type="match status" value="1"/>
</dbReference>
<evidence type="ECO:0000313" key="9">
    <source>
        <dbReference type="EMBL" id="GGM63166.1"/>
    </source>
</evidence>
<keyword evidence="4 7" id="KW-0812">Transmembrane</keyword>
<keyword evidence="5 7" id="KW-1133">Transmembrane helix</keyword>
<evidence type="ECO:0000256" key="7">
    <source>
        <dbReference type="RuleBase" id="RU363032"/>
    </source>
</evidence>
<reference evidence="9" key="1">
    <citation type="journal article" date="2014" name="Int. J. Syst. Evol. Microbiol.">
        <title>Complete genome sequence of Corynebacterium casei LMG S-19264T (=DSM 44701T), isolated from a smear-ripened cheese.</title>
        <authorList>
            <consortium name="US DOE Joint Genome Institute (JGI-PGF)"/>
            <person name="Walter F."/>
            <person name="Albersmeier A."/>
            <person name="Kalinowski J."/>
            <person name="Ruckert C."/>
        </authorList>
    </citation>
    <scope>NUCLEOTIDE SEQUENCE</scope>
    <source>
        <strain evidence="9">JCM 19831</strain>
    </source>
</reference>
<comment type="similarity">
    <text evidence="7">Belongs to the binding-protein-dependent transport system permease family.</text>
</comment>
<evidence type="ECO:0000256" key="2">
    <source>
        <dbReference type="ARBA" id="ARBA00022448"/>
    </source>
</evidence>
<evidence type="ECO:0000256" key="3">
    <source>
        <dbReference type="ARBA" id="ARBA00022475"/>
    </source>
</evidence>
<gene>
    <name evidence="9" type="ORF">GCM10007977_075970</name>
</gene>
<dbReference type="GO" id="GO:0055085">
    <property type="term" value="P:transmembrane transport"/>
    <property type="evidence" value="ECO:0007669"/>
    <property type="project" value="InterPro"/>
</dbReference>
<dbReference type="EMBL" id="BMPI01000048">
    <property type="protein sequence ID" value="GGM63166.1"/>
    <property type="molecule type" value="Genomic_DNA"/>
</dbReference>
<sequence>MSVTQAAQLRSPGAGTRLRTHLGRYLPVAVTAVVILGVWQLAVVVFDVPSFIVPAPSEVLSAFVSQFTTIMSASRITVQAVLLGLLMGVLWGVVVALVLSRFPSVSSPVLTVAVIVNCAPIVALAPIFNNWFGVTSLVSKAGVAAVMVFFPVLVNTTRGLLQVSPLHLELMQSLAAKPRHVALMLRLPNALPFLFNALKLGSTLAVIGVIVTEYFGGPSNALGVYIAYQAALPRFEYAWAGILVASALGLAMFGVVSLLERLLMPWHASLHDENP</sequence>
<evidence type="ECO:0000313" key="10">
    <source>
        <dbReference type="Proteomes" id="UP000642070"/>
    </source>
</evidence>
<dbReference type="InterPro" id="IPR000515">
    <property type="entry name" value="MetI-like"/>
</dbReference>
<feature type="transmembrane region" description="Helical" evidence="7">
    <location>
        <begin position="193"/>
        <end position="217"/>
    </location>
</feature>
<feature type="transmembrane region" description="Helical" evidence="7">
    <location>
        <begin position="25"/>
        <end position="46"/>
    </location>
</feature>
<comment type="subcellular location">
    <subcellularLocation>
        <location evidence="1 7">Cell membrane</location>
        <topology evidence="1 7">Multi-pass membrane protein</topology>
    </subcellularLocation>
</comment>
<dbReference type="PROSITE" id="PS50928">
    <property type="entry name" value="ABC_TM1"/>
    <property type="match status" value="1"/>
</dbReference>
<dbReference type="GO" id="GO:0005886">
    <property type="term" value="C:plasma membrane"/>
    <property type="evidence" value="ECO:0007669"/>
    <property type="project" value="UniProtKB-SubCell"/>
</dbReference>
<dbReference type="Gene3D" id="1.10.3720.10">
    <property type="entry name" value="MetI-like"/>
    <property type="match status" value="1"/>
</dbReference>
<feature type="domain" description="ABC transmembrane type-1" evidence="8">
    <location>
        <begin position="70"/>
        <end position="260"/>
    </location>
</feature>